<dbReference type="Pfam" id="PF04301">
    <property type="entry name" value="BioG"/>
    <property type="match status" value="1"/>
</dbReference>
<dbReference type="InterPro" id="IPR007398">
    <property type="entry name" value="BioG"/>
</dbReference>
<dbReference type="AlphaFoldDB" id="A0A134B7R9"/>
<proteinExistence type="predicted"/>
<protein>
    <recommendedName>
        <fullName evidence="3">DUF452 family protein</fullName>
    </recommendedName>
</protein>
<sequence length="227" mass="26629">MEQLFRPASAPTDRLVLYFNGWALSPIAVEHLGLPEGQDLLLLWDYRTDALDFDFSPYREIRLVAWSMGIWAADRFFAKHEELRSRVVSGTALAGTGYQVDDAVGIPEAFFHKTLEGLTEENRERFDRHMLGGKTYRHLYEEVRQRSTEALYDEFIRPFTVDRDQPRPLPKPAAFGLWSKAFIGEDDRVVPPTNQENYWRIQGVPFTHLPKTPHYLLGHFRRWEEFW</sequence>
<comment type="caution">
    <text evidence="1">The sequence shown here is derived from an EMBL/GenBank/DDBJ whole genome shotgun (WGS) entry which is preliminary data.</text>
</comment>
<evidence type="ECO:0000313" key="2">
    <source>
        <dbReference type="Proteomes" id="UP000070224"/>
    </source>
</evidence>
<dbReference type="PATRIC" id="fig|322095.3.peg.1215"/>
<gene>
    <name evidence="1" type="ORF">HMPREF3185_01233</name>
</gene>
<accession>A0A134B7R9</accession>
<evidence type="ECO:0000313" key="1">
    <source>
        <dbReference type="EMBL" id="KXB75984.1"/>
    </source>
</evidence>
<dbReference type="Gene3D" id="3.40.50.1820">
    <property type="entry name" value="alpha/beta hydrolase"/>
    <property type="match status" value="1"/>
</dbReference>
<dbReference type="Proteomes" id="UP000070224">
    <property type="component" value="Unassembled WGS sequence"/>
</dbReference>
<evidence type="ECO:0008006" key="3">
    <source>
        <dbReference type="Google" id="ProtNLM"/>
    </source>
</evidence>
<name>A0A134B7R9_9PORP</name>
<keyword evidence="2" id="KW-1185">Reference proteome</keyword>
<reference evidence="2" key="1">
    <citation type="submission" date="2016-01" db="EMBL/GenBank/DDBJ databases">
        <authorList>
            <person name="Mitreva M."/>
            <person name="Pepin K.H."/>
            <person name="Mihindukulasuriya K.A."/>
            <person name="Fulton R."/>
            <person name="Fronick C."/>
            <person name="O'Laughlin M."/>
            <person name="Miner T."/>
            <person name="Herter B."/>
            <person name="Rosa B.A."/>
            <person name="Cordes M."/>
            <person name="Tomlinson C."/>
            <person name="Wollam A."/>
            <person name="Palsikar V.B."/>
            <person name="Mardis E.R."/>
            <person name="Wilson R.K."/>
        </authorList>
    </citation>
    <scope>NUCLEOTIDE SEQUENCE [LARGE SCALE GENOMIC DNA]</scope>
    <source>
        <strain evidence="2">KA00683</strain>
    </source>
</reference>
<dbReference type="RefSeq" id="WP_060935503.1">
    <property type="nucleotide sequence ID" value="NZ_KQ960446.1"/>
</dbReference>
<dbReference type="SUPFAM" id="SSF53474">
    <property type="entry name" value="alpha/beta-Hydrolases"/>
    <property type="match status" value="1"/>
</dbReference>
<dbReference type="STRING" id="322095.HMPREF3185_01233"/>
<dbReference type="EMBL" id="LSDK01000081">
    <property type="protein sequence ID" value="KXB75984.1"/>
    <property type="molecule type" value="Genomic_DNA"/>
</dbReference>
<dbReference type="ESTHER" id="9porp-a0a069zmd4">
    <property type="family name" value="BioG_Pimeloyl-ACP-methyl-esterase"/>
</dbReference>
<dbReference type="OrthoDB" id="7688089at2"/>
<organism evidence="1 2">
    <name type="scientific">Porphyromonas somerae</name>
    <dbReference type="NCBI Taxonomy" id="322095"/>
    <lineage>
        <taxon>Bacteria</taxon>
        <taxon>Pseudomonadati</taxon>
        <taxon>Bacteroidota</taxon>
        <taxon>Bacteroidia</taxon>
        <taxon>Bacteroidales</taxon>
        <taxon>Porphyromonadaceae</taxon>
        <taxon>Porphyromonas</taxon>
    </lineage>
</organism>
<dbReference type="InterPro" id="IPR029058">
    <property type="entry name" value="AB_hydrolase_fold"/>
</dbReference>